<sequence>MVHGSYHSAHHSFGLVDIPLQVVYNCAFGKGKKGIYSYFFDTKASYKRYSISNPAEILGYYST</sequence>
<evidence type="ECO:0000313" key="1">
    <source>
        <dbReference type="EMBL" id="KAG6701833.1"/>
    </source>
</evidence>
<reference evidence="1" key="1">
    <citation type="submission" date="2021-01" db="EMBL/GenBank/DDBJ databases">
        <authorList>
            <person name="Lovell J.T."/>
            <person name="Bentley N."/>
            <person name="Bhattarai G."/>
            <person name="Jenkins J.W."/>
            <person name="Sreedasyam A."/>
            <person name="Alarcon Y."/>
            <person name="Bock C."/>
            <person name="Boston L."/>
            <person name="Carlson J."/>
            <person name="Cervantes K."/>
            <person name="Clermont K."/>
            <person name="Krom N."/>
            <person name="Kubenka K."/>
            <person name="Mamidi S."/>
            <person name="Mattison C."/>
            <person name="Monteros M."/>
            <person name="Pisani C."/>
            <person name="Plott C."/>
            <person name="Rajasekar S."/>
            <person name="Rhein H.S."/>
            <person name="Rohla C."/>
            <person name="Song M."/>
            <person name="Hilaire R.S."/>
            <person name="Shu S."/>
            <person name="Wells L."/>
            <person name="Wang X."/>
            <person name="Webber J."/>
            <person name="Heerema R.J."/>
            <person name="Klein P."/>
            <person name="Conner P."/>
            <person name="Grauke L."/>
            <person name="Grimwood J."/>
            <person name="Schmutz J."/>
            <person name="Randall J.J."/>
        </authorList>
    </citation>
    <scope>NUCLEOTIDE SEQUENCE</scope>
    <source>
        <tissue evidence="1">Leaf</tissue>
    </source>
</reference>
<dbReference type="EMBL" id="CM031831">
    <property type="protein sequence ID" value="KAG6701833.1"/>
    <property type="molecule type" value="Genomic_DNA"/>
</dbReference>
<evidence type="ECO:0000313" key="2">
    <source>
        <dbReference type="Proteomes" id="UP000811246"/>
    </source>
</evidence>
<dbReference type="Proteomes" id="UP000811246">
    <property type="component" value="Chromosome 7"/>
</dbReference>
<dbReference type="AlphaFoldDB" id="A0A922EDW8"/>
<comment type="caution">
    <text evidence="1">The sequence shown here is derived from an EMBL/GenBank/DDBJ whole genome shotgun (WGS) entry which is preliminary data.</text>
</comment>
<name>A0A922EDW8_CARIL</name>
<protein>
    <submittedName>
        <fullName evidence="1">Uncharacterized protein</fullName>
    </submittedName>
</protein>
<accession>A0A922EDW8</accession>
<proteinExistence type="predicted"/>
<organism evidence="1 2">
    <name type="scientific">Carya illinoinensis</name>
    <name type="common">Pecan</name>
    <dbReference type="NCBI Taxonomy" id="32201"/>
    <lineage>
        <taxon>Eukaryota</taxon>
        <taxon>Viridiplantae</taxon>
        <taxon>Streptophyta</taxon>
        <taxon>Embryophyta</taxon>
        <taxon>Tracheophyta</taxon>
        <taxon>Spermatophyta</taxon>
        <taxon>Magnoliopsida</taxon>
        <taxon>eudicotyledons</taxon>
        <taxon>Gunneridae</taxon>
        <taxon>Pentapetalae</taxon>
        <taxon>rosids</taxon>
        <taxon>fabids</taxon>
        <taxon>Fagales</taxon>
        <taxon>Juglandaceae</taxon>
        <taxon>Carya</taxon>
    </lineage>
</organism>
<gene>
    <name evidence="1" type="ORF">I3842_07G005400</name>
</gene>